<dbReference type="EMBL" id="CADCXU010033384">
    <property type="protein sequence ID" value="CAB0018868.1"/>
    <property type="molecule type" value="Genomic_DNA"/>
</dbReference>
<sequence>MGKRLYLVDQTDTKPSTGLFSFDVSYLENRTAEKVPPRALKGRNNPRRGHRREIRGVGRIYRSLLTPAAI</sequence>
<reference evidence="1 2" key="1">
    <citation type="submission" date="2020-02" db="EMBL/GenBank/DDBJ databases">
        <authorList>
            <person name="Ferguson B K."/>
        </authorList>
    </citation>
    <scope>NUCLEOTIDE SEQUENCE [LARGE SCALE GENOMIC DNA]</scope>
</reference>
<gene>
    <name evidence="1" type="ORF">NTEN_LOCUS22586</name>
</gene>
<organism evidence="1 2">
    <name type="scientific">Nesidiocoris tenuis</name>
    <dbReference type="NCBI Taxonomy" id="355587"/>
    <lineage>
        <taxon>Eukaryota</taxon>
        <taxon>Metazoa</taxon>
        <taxon>Ecdysozoa</taxon>
        <taxon>Arthropoda</taxon>
        <taxon>Hexapoda</taxon>
        <taxon>Insecta</taxon>
        <taxon>Pterygota</taxon>
        <taxon>Neoptera</taxon>
        <taxon>Paraneoptera</taxon>
        <taxon>Hemiptera</taxon>
        <taxon>Heteroptera</taxon>
        <taxon>Panheteroptera</taxon>
        <taxon>Cimicomorpha</taxon>
        <taxon>Miridae</taxon>
        <taxon>Dicyphina</taxon>
        <taxon>Nesidiocoris</taxon>
    </lineage>
</organism>
<evidence type="ECO:0000313" key="2">
    <source>
        <dbReference type="Proteomes" id="UP000479000"/>
    </source>
</evidence>
<protein>
    <submittedName>
        <fullName evidence="1">Uncharacterized protein</fullName>
    </submittedName>
</protein>
<proteinExistence type="predicted"/>
<evidence type="ECO:0000313" key="1">
    <source>
        <dbReference type="EMBL" id="CAB0018868.1"/>
    </source>
</evidence>
<name>A0A6H5HUM0_9HEMI</name>
<dbReference type="Proteomes" id="UP000479000">
    <property type="component" value="Unassembled WGS sequence"/>
</dbReference>
<dbReference type="AlphaFoldDB" id="A0A6H5HUM0"/>
<accession>A0A6H5HUM0</accession>
<keyword evidence="2" id="KW-1185">Reference proteome</keyword>